<dbReference type="InterPro" id="IPR051931">
    <property type="entry name" value="PAK3-like"/>
</dbReference>
<keyword evidence="3 4" id="KW-0067">ATP-binding</keyword>
<evidence type="ECO:0000313" key="6">
    <source>
        <dbReference type="EMBL" id="NUZ05913.1"/>
    </source>
</evidence>
<keyword evidence="2 4" id="KW-0547">Nucleotide-binding</keyword>
<evidence type="ECO:0000256" key="2">
    <source>
        <dbReference type="ARBA" id="ARBA00022741"/>
    </source>
</evidence>
<protein>
    <submittedName>
        <fullName evidence="6">Protein kinase</fullName>
    </submittedName>
</protein>
<dbReference type="InterPro" id="IPR041664">
    <property type="entry name" value="AAA_16"/>
</dbReference>
<evidence type="ECO:0000256" key="4">
    <source>
        <dbReference type="PROSITE-ProRule" id="PRU10141"/>
    </source>
</evidence>
<dbReference type="PROSITE" id="PS00107">
    <property type="entry name" value="PROTEIN_KINASE_ATP"/>
    <property type="match status" value="1"/>
</dbReference>
<dbReference type="GO" id="GO:0005524">
    <property type="term" value="F:ATP binding"/>
    <property type="evidence" value="ECO:0007669"/>
    <property type="project" value="UniProtKB-UniRule"/>
</dbReference>
<dbReference type="Pfam" id="PF13191">
    <property type="entry name" value="AAA_16"/>
    <property type="match status" value="1"/>
</dbReference>
<name>A0A7Y6TWC9_9BURK</name>
<dbReference type="AlphaFoldDB" id="A0A7Y6TWC9"/>
<dbReference type="InterPro" id="IPR027417">
    <property type="entry name" value="P-loop_NTPase"/>
</dbReference>
<dbReference type="SMART" id="SM00220">
    <property type="entry name" value="S_TKc"/>
    <property type="match status" value="1"/>
</dbReference>
<keyword evidence="7" id="KW-1185">Reference proteome</keyword>
<dbReference type="EMBL" id="JABWMJ010000003">
    <property type="protein sequence ID" value="NUZ05913.1"/>
    <property type="molecule type" value="Genomic_DNA"/>
</dbReference>
<keyword evidence="6" id="KW-0808">Transferase</keyword>
<feature type="domain" description="Protein kinase" evidence="5">
    <location>
        <begin position="16"/>
        <end position="264"/>
    </location>
</feature>
<dbReference type="PANTHER" id="PTHR45832">
    <property type="entry name" value="SERINE/THREONINE-PROTEIN KINASE SAMKA-RELATED-RELATED"/>
    <property type="match status" value="1"/>
</dbReference>
<evidence type="ECO:0000259" key="5">
    <source>
        <dbReference type="PROSITE" id="PS50011"/>
    </source>
</evidence>
<dbReference type="GO" id="GO:0004672">
    <property type="term" value="F:protein kinase activity"/>
    <property type="evidence" value="ECO:0007669"/>
    <property type="project" value="InterPro"/>
</dbReference>
<dbReference type="InterPro" id="IPR017441">
    <property type="entry name" value="Protein_kinase_ATP_BS"/>
</dbReference>
<organism evidence="6 7">
    <name type="scientific">Piscinibacter koreensis</name>
    <dbReference type="NCBI Taxonomy" id="2742824"/>
    <lineage>
        <taxon>Bacteria</taxon>
        <taxon>Pseudomonadati</taxon>
        <taxon>Pseudomonadota</taxon>
        <taxon>Betaproteobacteria</taxon>
        <taxon>Burkholderiales</taxon>
        <taxon>Sphaerotilaceae</taxon>
        <taxon>Piscinibacter</taxon>
    </lineage>
</organism>
<dbReference type="CDD" id="cd14014">
    <property type="entry name" value="STKc_PknB_like"/>
    <property type="match status" value="1"/>
</dbReference>
<gene>
    <name evidence="6" type="ORF">HQN59_09055</name>
</gene>
<reference evidence="6 7" key="1">
    <citation type="submission" date="2020-06" db="EMBL/GenBank/DDBJ databases">
        <title>Schlegella sp. ID0723 isolated from air conditioner.</title>
        <authorList>
            <person name="Kim D.Y."/>
            <person name="Kim D.-U."/>
        </authorList>
    </citation>
    <scope>NUCLEOTIDE SEQUENCE [LARGE SCALE GENOMIC DNA]</scope>
    <source>
        <strain evidence="6 7">ID0723</strain>
    </source>
</reference>
<accession>A0A7Y6TWC9</accession>
<dbReference type="Gene3D" id="3.30.200.20">
    <property type="entry name" value="Phosphorylase Kinase, domain 1"/>
    <property type="match status" value="1"/>
</dbReference>
<feature type="binding site" evidence="4">
    <location>
        <position position="45"/>
    </location>
    <ligand>
        <name>ATP</name>
        <dbReference type="ChEBI" id="CHEBI:30616"/>
    </ligand>
</feature>
<dbReference type="InterPro" id="IPR000719">
    <property type="entry name" value="Prot_kinase_dom"/>
</dbReference>
<dbReference type="Pfam" id="PF00069">
    <property type="entry name" value="Pkinase"/>
    <property type="match status" value="1"/>
</dbReference>
<evidence type="ECO:0000256" key="3">
    <source>
        <dbReference type="ARBA" id="ARBA00022840"/>
    </source>
</evidence>
<dbReference type="PANTHER" id="PTHR45832:SF22">
    <property type="entry name" value="SERINE_THREONINE-PROTEIN KINASE SAMKA-RELATED"/>
    <property type="match status" value="1"/>
</dbReference>
<proteinExistence type="inferred from homology"/>
<evidence type="ECO:0000256" key="1">
    <source>
        <dbReference type="ARBA" id="ARBA00008874"/>
    </source>
</evidence>
<dbReference type="RefSeq" id="WP_176068294.1">
    <property type="nucleotide sequence ID" value="NZ_JABWMJ010000003.1"/>
</dbReference>
<comment type="similarity">
    <text evidence="1">Belongs to the protein kinase superfamily. STE Ser/Thr protein kinase family. STE20 subfamily.</text>
</comment>
<dbReference type="InterPro" id="IPR011009">
    <property type="entry name" value="Kinase-like_dom_sf"/>
</dbReference>
<dbReference type="SUPFAM" id="SSF52540">
    <property type="entry name" value="P-loop containing nucleoside triphosphate hydrolases"/>
    <property type="match status" value="1"/>
</dbReference>
<sequence>MELAPELRIAPVSERYAVEAYLGRGATSLVFKAFDRRNRITVALKSLAFPQGEDILRFKREFRDLSALSHRNIVSLYDLYVDPPQCYFTMEYVEGKDFVTAVRRGGGANRTVDFTALNANTSALVEALLAVHAIGRVHLDIKPSNVLVSHANRVVVLDFGLSALAGSRASSRAMAGTLAYMCPEHAAGAPPSPRFDWYALGVMLFESITGAVPIAAPSAAMVMAVAPECPGYLADLIGALTAPRAEQQPDGSMILRTLNAHRGRAARRAAGRAPATEFSTIGREGSLEVLNAALRRTLQGAPHLITVAGESGVGKSSLVEHFTSTSVRDSGALMLCSRCHYQETIRSPALDGIIDGLAEFLADDVLLAPRVSAFEYFSLRRLFPVLEAVRFDVQGRLEGEPLDPFVLIEHALAALCRILVELSASRSLVLWIDDYQWADANSGPFVRRILETTASRILVVISYHPESRSASLEQLDALRASGEALAGRVSHVFLKPLSVEESAAFFADLSGAPLSTEEERASLAQGTGGLPIFIREIARHGWGDDQELRRFDPAIALSQRLHSLSPAAHEVLALTALCDLPMDEAALLSVDGISSDAKAAVTSLCQGHFLKKIADKEGSRIAVFHDRIRRAVVGLLQPERKRLLHKRIADVLMQSPNPDLRAVVAQLLGAELTTQASGVAVLAARQEANRLNFATAADFLALAIQHEDASGQLSDMHAELGMLLANAGASRKAAQAYLRSLETLDHSCSPRLHVAQLKVHAAEQFLCAGLLASGIDLLRNVFADLSLPYPHDQRSATRTATLNRLLFALRVGRAAASPAGNVPAETLLRLDTLWVAAKGTCMLDYVVGDAMASWYLRESVEAREPTRLLRAVGLEASIYANVGGRGMLKRSAAMMTRARQLLSHANEPANQAFVYHAEATVAWFKGEWRQSASVAEQAIAIYRSSCQGVQFEVAILLGWALTARAFVGEIDHVRGMMPGLLADARKRGDEYFFDVFRSSFLGYLVAAADDNCEAAMKVVNGSLHKVPKDRFTSLHFHHLIAATNLLLYLGEAQRAWDLIESKWPEVAGTGFLRLAALSTFLRELRSRAAIAACSCSHDTSQRQRLLSIARKDARCIQATDLPFAGAMAAAIDSMVAGVEGKEDAQTRLVGLATAGYRSADMELYAEALTHRFAKNKRMPPAEAFMAREQIRNPSAFATMFYPAPVLGAA</sequence>
<dbReference type="SUPFAM" id="SSF56112">
    <property type="entry name" value="Protein kinase-like (PK-like)"/>
    <property type="match status" value="1"/>
</dbReference>
<dbReference type="Proteomes" id="UP000529637">
    <property type="component" value="Unassembled WGS sequence"/>
</dbReference>
<keyword evidence="6" id="KW-0418">Kinase</keyword>
<comment type="caution">
    <text evidence="6">The sequence shown here is derived from an EMBL/GenBank/DDBJ whole genome shotgun (WGS) entry which is preliminary data.</text>
</comment>
<dbReference type="Gene3D" id="1.10.510.10">
    <property type="entry name" value="Transferase(Phosphotransferase) domain 1"/>
    <property type="match status" value="1"/>
</dbReference>
<dbReference type="PROSITE" id="PS50011">
    <property type="entry name" value="PROTEIN_KINASE_DOM"/>
    <property type="match status" value="1"/>
</dbReference>
<evidence type="ECO:0000313" key="7">
    <source>
        <dbReference type="Proteomes" id="UP000529637"/>
    </source>
</evidence>